<evidence type="ECO:0000313" key="2">
    <source>
        <dbReference type="EnsemblMetazoa" id="CJA34785.1"/>
    </source>
</evidence>
<keyword evidence="3" id="KW-1185">Reference proteome</keyword>
<evidence type="ECO:0000313" key="3">
    <source>
        <dbReference type="Proteomes" id="UP000005237"/>
    </source>
</evidence>
<accession>A0A8R1EE26</accession>
<proteinExistence type="predicted"/>
<protein>
    <submittedName>
        <fullName evidence="2">Uncharacterized protein</fullName>
    </submittedName>
</protein>
<evidence type="ECO:0000256" key="1">
    <source>
        <dbReference type="SAM" id="MobiDB-lite"/>
    </source>
</evidence>
<dbReference type="EnsemblMetazoa" id="CJA34785.1">
    <property type="protein sequence ID" value="CJA34785.1"/>
    <property type="gene ID" value="WBGene00210632"/>
</dbReference>
<organism evidence="2 3">
    <name type="scientific">Caenorhabditis japonica</name>
    <dbReference type="NCBI Taxonomy" id="281687"/>
    <lineage>
        <taxon>Eukaryota</taxon>
        <taxon>Metazoa</taxon>
        <taxon>Ecdysozoa</taxon>
        <taxon>Nematoda</taxon>
        <taxon>Chromadorea</taxon>
        <taxon>Rhabditida</taxon>
        <taxon>Rhabditina</taxon>
        <taxon>Rhabditomorpha</taxon>
        <taxon>Rhabditoidea</taxon>
        <taxon>Rhabditidae</taxon>
        <taxon>Peloderinae</taxon>
        <taxon>Caenorhabditis</taxon>
    </lineage>
</organism>
<name>A0A8R1EE26_CAEJA</name>
<feature type="region of interest" description="Disordered" evidence="1">
    <location>
        <begin position="1"/>
        <end position="25"/>
    </location>
</feature>
<reference evidence="3" key="1">
    <citation type="submission" date="2010-08" db="EMBL/GenBank/DDBJ databases">
        <authorList>
            <consortium name="Caenorhabditis japonica Sequencing Consortium"/>
            <person name="Wilson R.K."/>
        </authorList>
    </citation>
    <scope>NUCLEOTIDE SEQUENCE [LARGE SCALE GENOMIC DNA]</scope>
    <source>
        <strain evidence="3">DF5081</strain>
    </source>
</reference>
<sequence>MQRMIEMGGPRIEEIVDPPSPSNSVLREADYRQNGPSYSRPKLIDQIRTLIRTPNFNKDAVKMGRVIDLMELQIGEWQEEQIRYGFTQEREDAIYQYKHKVIV</sequence>
<dbReference type="AlphaFoldDB" id="A0A8R1EE26"/>
<dbReference type="Proteomes" id="UP000005237">
    <property type="component" value="Unassembled WGS sequence"/>
</dbReference>
<reference evidence="2" key="2">
    <citation type="submission" date="2022-06" db="UniProtKB">
        <authorList>
            <consortium name="EnsemblMetazoa"/>
        </authorList>
    </citation>
    <scope>IDENTIFICATION</scope>
    <source>
        <strain evidence="2">DF5081</strain>
    </source>
</reference>